<dbReference type="Pfam" id="PF18709">
    <property type="entry name" value="DLP_helical"/>
    <property type="match status" value="1"/>
</dbReference>
<feature type="domain" description="Dynamin N-terminal" evidence="1">
    <location>
        <begin position="96"/>
        <end position="179"/>
    </location>
</feature>
<keyword evidence="4" id="KW-1185">Reference proteome</keyword>
<evidence type="ECO:0008006" key="5">
    <source>
        <dbReference type="Google" id="ProtNLM"/>
    </source>
</evidence>
<dbReference type="EMBL" id="AP024488">
    <property type="protein sequence ID" value="BCS97427.1"/>
    <property type="molecule type" value="Genomic_DNA"/>
</dbReference>
<dbReference type="RefSeq" id="WP_236888853.1">
    <property type="nucleotide sequence ID" value="NZ_AP024488.1"/>
</dbReference>
<protein>
    <recommendedName>
        <fullName evidence="5">Labile enterotoxin output A</fullName>
    </recommendedName>
</protein>
<dbReference type="Pfam" id="PF00350">
    <property type="entry name" value="Dynamin_N"/>
    <property type="match status" value="1"/>
</dbReference>
<proteinExistence type="predicted"/>
<dbReference type="InterPro" id="IPR027417">
    <property type="entry name" value="P-loop_NTPase"/>
</dbReference>
<dbReference type="Gene3D" id="3.40.50.300">
    <property type="entry name" value="P-loop containing nucleotide triphosphate hydrolases"/>
    <property type="match status" value="1"/>
</dbReference>
<evidence type="ECO:0000313" key="3">
    <source>
        <dbReference type="EMBL" id="BCS97427.1"/>
    </source>
</evidence>
<name>A0ABN6F7B2_9BACT</name>
<accession>A0ABN6F7B2</accession>
<feature type="domain" description="Dynamin-like helical" evidence="2">
    <location>
        <begin position="214"/>
        <end position="545"/>
    </location>
</feature>
<gene>
    <name evidence="3" type="ORF">DSLASN_30590</name>
</gene>
<evidence type="ECO:0000259" key="1">
    <source>
        <dbReference type="Pfam" id="PF00350"/>
    </source>
</evidence>
<dbReference type="Proteomes" id="UP001320148">
    <property type="component" value="Chromosome"/>
</dbReference>
<dbReference type="NCBIfam" id="NF041922">
    <property type="entry name" value="DLP_LeoA_gen"/>
    <property type="match status" value="1"/>
</dbReference>
<dbReference type="InterPro" id="IPR045063">
    <property type="entry name" value="Dynamin_N"/>
</dbReference>
<evidence type="ECO:0000259" key="2">
    <source>
        <dbReference type="Pfam" id="PF18709"/>
    </source>
</evidence>
<organism evidence="3 4">
    <name type="scientific">Desulfoluna limicola</name>
    <dbReference type="NCBI Taxonomy" id="2810562"/>
    <lineage>
        <taxon>Bacteria</taxon>
        <taxon>Pseudomonadati</taxon>
        <taxon>Thermodesulfobacteriota</taxon>
        <taxon>Desulfobacteria</taxon>
        <taxon>Desulfobacterales</taxon>
        <taxon>Desulfolunaceae</taxon>
        <taxon>Desulfoluna</taxon>
    </lineage>
</organism>
<dbReference type="InterPro" id="IPR040576">
    <property type="entry name" value="DLP_helical"/>
</dbReference>
<dbReference type="SUPFAM" id="SSF52540">
    <property type="entry name" value="P-loop containing nucleoside triphosphate hydrolases"/>
    <property type="match status" value="1"/>
</dbReference>
<reference evidence="3 4" key="1">
    <citation type="submission" date="2021-02" db="EMBL/GenBank/DDBJ databases">
        <title>Complete genome of Desulfoluna sp. strain ASN36.</title>
        <authorList>
            <person name="Takahashi A."/>
            <person name="Kojima H."/>
            <person name="Fukui M."/>
        </authorList>
    </citation>
    <scope>NUCLEOTIDE SEQUENCE [LARGE SCALE GENOMIC DNA]</scope>
    <source>
        <strain evidence="3 4">ASN36</strain>
    </source>
</reference>
<sequence>MNETLEVFESKKRQSHELLSRLQAFLSQGEEAGAYIDPSLKNKLDSTLKNLNEEKLKIALVGGFSEGKTSIAAAWMEKLDKTTMKISHEESSDEVKVYPLDDDCVLIDTPGLFGFKEKISSDTQAIEKYKEITKKYVSEAHLILYVMNSQNPIKASHKEDLEWLFRTLNLLPRTVFVLSRFDEIADVEDDWDYREHLKIKQQNVFSRLDDTIQLEEKERAGLAVVAVSANPFGMGTEYWLENIDKFKAMSHIKTLQQATSQKVRNSGGLLTIAEEARNSIIRDILTKQMPPAKEADRMIGEELRRLEDLQSYHEEQLKMSHSQIREVKIELRYFLSNYFADLILQAKGLDMNTFSDFFEREVGDEGIMIETRIKNEFDSRISSVNDGLGNLNANLEKDVSHYNSTVTMLGKQGVNYVIKSNMINNKTVLAARDGVVSVAKVVGLDLEKMLKFHPWGAVNLAKGLNGILAFAGIAFEAWDSWAAHKKAIEFQSLASKMDENFNQQRKELLALIDAKDFFEIFFPDYVVMEKKLAALADCNDELRLKRDKFAQWVQVGQRISQNANLLN</sequence>
<evidence type="ECO:0000313" key="4">
    <source>
        <dbReference type="Proteomes" id="UP001320148"/>
    </source>
</evidence>
<dbReference type="InterPro" id="IPR049678">
    <property type="entry name" value="LeoA-like"/>
</dbReference>